<sequence length="53" mass="5590">MVVVEAFLTILSLRLKIPGPRKCVCVGGGLLGLIVARNVPRMDVAGPTTRATE</sequence>
<reference evidence="1" key="1">
    <citation type="submission" date="2021-01" db="EMBL/GenBank/DDBJ databases">
        <title>Phytophthora aleatoria, a newly-described species from Pinus radiata is distinct from Phytophthora cactorum isolates based on comparative genomics.</title>
        <authorList>
            <person name="Mcdougal R."/>
            <person name="Panda P."/>
            <person name="Williams N."/>
            <person name="Studholme D.J."/>
        </authorList>
    </citation>
    <scope>NUCLEOTIDE SEQUENCE</scope>
    <source>
        <strain evidence="1">NZFS 4037</strain>
    </source>
</reference>
<evidence type="ECO:0000313" key="1">
    <source>
        <dbReference type="EMBL" id="KAG6962446.1"/>
    </source>
</evidence>
<dbReference type="Proteomes" id="UP000709295">
    <property type="component" value="Unassembled WGS sequence"/>
</dbReference>
<protein>
    <submittedName>
        <fullName evidence="1">Uncharacterized protein</fullName>
    </submittedName>
</protein>
<organism evidence="1 2">
    <name type="scientific">Phytophthora aleatoria</name>
    <dbReference type="NCBI Taxonomy" id="2496075"/>
    <lineage>
        <taxon>Eukaryota</taxon>
        <taxon>Sar</taxon>
        <taxon>Stramenopiles</taxon>
        <taxon>Oomycota</taxon>
        <taxon>Peronosporomycetes</taxon>
        <taxon>Peronosporales</taxon>
        <taxon>Peronosporaceae</taxon>
        <taxon>Phytophthora</taxon>
    </lineage>
</organism>
<evidence type="ECO:0000313" key="2">
    <source>
        <dbReference type="Proteomes" id="UP000709295"/>
    </source>
</evidence>
<accession>A0A8J5IND4</accession>
<proteinExistence type="predicted"/>
<gene>
    <name evidence="1" type="ORF">JG688_00008596</name>
</gene>
<comment type="caution">
    <text evidence="1">The sequence shown here is derived from an EMBL/GenBank/DDBJ whole genome shotgun (WGS) entry which is preliminary data.</text>
</comment>
<dbReference type="EMBL" id="JAENGY010000460">
    <property type="protein sequence ID" value="KAG6962446.1"/>
    <property type="molecule type" value="Genomic_DNA"/>
</dbReference>
<dbReference type="AlphaFoldDB" id="A0A8J5IND4"/>
<name>A0A8J5IND4_9STRA</name>
<keyword evidence="2" id="KW-1185">Reference proteome</keyword>